<evidence type="ECO:0000256" key="1">
    <source>
        <dbReference type="SAM" id="Phobius"/>
    </source>
</evidence>
<organism evidence="3 4">
    <name type="scientific">Diaporthe vaccinii</name>
    <dbReference type="NCBI Taxonomy" id="105482"/>
    <lineage>
        <taxon>Eukaryota</taxon>
        <taxon>Fungi</taxon>
        <taxon>Dikarya</taxon>
        <taxon>Ascomycota</taxon>
        <taxon>Pezizomycotina</taxon>
        <taxon>Sordariomycetes</taxon>
        <taxon>Sordariomycetidae</taxon>
        <taxon>Diaporthales</taxon>
        <taxon>Diaporthaceae</taxon>
        <taxon>Diaporthe</taxon>
        <taxon>Diaporthe eres species complex</taxon>
    </lineage>
</organism>
<evidence type="ECO:0008006" key="5">
    <source>
        <dbReference type="Google" id="ProtNLM"/>
    </source>
</evidence>
<evidence type="ECO:0000313" key="3">
    <source>
        <dbReference type="EMBL" id="KAL2280959.1"/>
    </source>
</evidence>
<keyword evidence="1" id="KW-1133">Transmembrane helix</keyword>
<keyword evidence="1" id="KW-0472">Membrane</keyword>
<dbReference type="EMBL" id="JBAWTH010000061">
    <property type="protein sequence ID" value="KAL2280959.1"/>
    <property type="molecule type" value="Genomic_DNA"/>
</dbReference>
<proteinExistence type="predicted"/>
<protein>
    <recommendedName>
        <fullName evidence="5">Sur7 protein</fullName>
    </recommendedName>
</protein>
<feature type="signal peptide" evidence="2">
    <location>
        <begin position="1"/>
        <end position="21"/>
    </location>
</feature>
<evidence type="ECO:0000256" key="2">
    <source>
        <dbReference type="SAM" id="SignalP"/>
    </source>
</evidence>
<dbReference type="PANTHER" id="PTHR28019">
    <property type="entry name" value="CELL MEMBRANE PROTEIN YLR413W-RELATED"/>
    <property type="match status" value="1"/>
</dbReference>
<keyword evidence="1" id="KW-0812">Transmembrane</keyword>
<accession>A0ABR4EEV2</accession>
<keyword evidence="2" id="KW-0732">Signal</keyword>
<dbReference type="PANTHER" id="PTHR28019:SF2">
    <property type="entry name" value="CELL MEMBRANE PROTEIN YLR413W-RELATED"/>
    <property type="match status" value="1"/>
</dbReference>
<comment type="caution">
    <text evidence="3">The sequence shown here is derived from an EMBL/GenBank/DDBJ whole genome shotgun (WGS) entry which is preliminary data.</text>
</comment>
<name>A0ABR4EEV2_9PEZI</name>
<dbReference type="InterPro" id="IPR052413">
    <property type="entry name" value="SUR7_domain"/>
</dbReference>
<keyword evidence="4" id="KW-1185">Reference proteome</keyword>
<feature type="transmembrane region" description="Helical" evidence="1">
    <location>
        <begin position="193"/>
        <end position="219"/>
    </location>
</feature>
<feature type="chain" id="PRO_5045634732" description="Sur7 protein" evidence="2">
    <location>
        <begin position="22"/>
        <end position="366"/>
    </location>
</feature>
<dbReference type="InterPro" id="IPR009571">
    <property type="entry name" value="SUR7/Rim9-like_fungi"/>
</dbReference>
<dbReference type="Proteomes" id="UP001600888">
    <property type="component" value="Unassembled WGS sequence"/>
</dbReference>
<feature type="transmembrane region" description="Helical" evidence="1">
    <location>
        <begin position="290"/>
        <end position="315"/>
    </location>
</feature>
<sequence length="366" mass="37868">MGLRITAAAPAIASIAATALGIVLLASGSSTGTANNTYWIALNTSKIGQDLIQITPTDQTSGSGGSSNDPLGGLGGIINGIPGLNGILDNLTNSVDQGLNDLSGTILGNLTEALGVKDTYRLYATKMCQGSFRNEDDPNSGVDIDSCFTYRDQGQGLTNITNSIPSSLTVGTAQVSVPLVATLKQSLQTTVDLAATAATVMMVLLIIGCISTAATAIGSSKILLSLERALLGILRAQSRFLSIVNTGFSILGATIFLGLAGIATGVVVAGSDSISDLGRGFNLGVKQGGGFIAIIWVAAVLAWLASAYWFMIWFVEFRRSAFSRRSRTPAQIGNWRGIIGEVRKDLKVDGHIGGHTYEGGRGALKA</sequence>
<evidence type="ECO:0000313" key="4">
    <source>
        <dbReference type="Proteomes" id="UP001600888"/>
    </source>
</evidence>
<gene>
    <name evidence="3" type="ORF">FJTKL_12101</name>
</gene>
<reference evidence="3 4" key="1">
    <citation type="submission" date="2024-03" db="EMBL/GenBank/DDBJ databases">
        <title>A high-quality draft genome sequence of Diaporthe vaccinii, a causative agent of upright dieback and viscid rot disease in cranberry plants.</title>
        <authorList>
            <person name="Sarrasin M."/>
            <person name="Lang B.F."/>
            <person name="Burger G."/>
        </authorList>
    </citation>
    <scope>NUCLEOTIDE SEQUENCE [LARGE SCALE GENOMIC DNA]</scope>
    <source>
        <strain evidence="3 4">IS7</strain>
    </source>
</reference>
<dbReference type="Pfam" id="PF06687">
    <property type="entry name" value="SUR7"/>
    <property type="match status" value="1"/>
</dbReference>
<feature type="transmembrane region" description="Helical" evidence="1">
    <location>
        <begin position="240"/>
        <end position="270"/>
    </location>
</feature>